<organism evidence="2 3">
    <name type="scientific">Canavalia gladiata</name>
    <name type="common">Sword bean</name>
    <name type="synonym">Dolichos gladiatus</name>
    <dbReference type="NCBI Taxonomy" id="3824"/>
    <lineage>
        <taxon>Eukaryota</taxon>
        <taxon>Viridiplantae</taxon>
        <taxon>Streptophyta</taxon>
        <taxon>Embryophyta</taxon>
        <taxon>Tracheophyta</taxon>
        <taxon>Spermatophyta</taxon>
        <taxon>Magnoliopsida</taxon>
        <taxon>eudicotyledons</taxon>
        <taxon>Gunneridae</taxon>
        <taxon>Pentapetalae</taxon>
        <taxon>rosids</taxon>
        <taxon>fabids</taxon>
        <taxon>Fabales</taxon>
        <taxon>Fabaceae</taxon>
        <taxon>Papilionoideae</taxon>
        <taxon>50 kb inversion clade</taxon>
        <taxon>NPAAA clade</taxon>
        <taxon>indigoferoid/millettioid clade</taxon>
        <taxon>Phaseoleae</taxon>
        <taxon>Canavalia</taxon>
    </lineage>
</organism>
<gene>
    <name evidence="2" type="ORF">VNO77_16493</name>
</gene>
<comment type="caution">
    <text evidence="2">The sequence shown here is derived from an EMBL/GenBank/DDBJ whole genome shotgun (WGS) entry which is preliminary data.</text>
</comment>
<dbReference type="AlphaFoldDB" id="A0AAN9M0H4"/>
<evidence type="ECO:0000256" key="1">
    <source>
        <dbReference type="SAM" id="Coils"/>
    </source>
</evidence>
<keyword evidence="1" id="KW-0175">Coiled coil</keyword>
<accession>A0AAN9M0H4</accession>
<keyword evidence="3" id="KW-1185">Reference proteome</keyword>
<feature type="coiled-coil region" evidence="1">
    <location>
        <begin position="160"/>
        <end position="194"/>
    </location>
</feature>
<sequence length="196" mass="21604">MMWYSTTRKWISRKSQNKYSSDPGGPGSDMIILVNIAMALVKRKKDCATSGLATNKIAVRNEKKGKAKAALKAVGSQKIGKKKKAATGKGTPAPTYNDVRPRLCIGLFVCVDNNGSRSLGTVISYDSQTKLFKIEFDDERKEFMDLKDVLKNMARAPDIMEAQQALKAQMQAEKMNAEKIALEQEKEHAAAEEAST</sequence>
<dbReference type="Proteomes" id="UP001367508">
    <property type="component" value="Unassembled WGS sequence"/>
</dbReference>
<reference evidence="2 3" key="1">
    <citation type="submission" date="2024-01" db="EMBL/GenBank/DDBJ databases">
        <title>The genomes of 5 underutilized Papilionoideae crops provide insights into root nodulation and disease resistanc.</title>
        <authorList>
            <person name="Jiang F."/>
        </authorList>
    </citation>
    <scope>NUCLEOTIDE SEQUENCE [LARGE SCALE GENOMIC DNA]</scope>
    <source>
        <strain evidence="2">LVBAO_FW01</strain>
        <tissue evidence="2">Leaves</tissue>
    </source>
</reference>
<protein>
    <submittedName>
        <fullName evidence="2">Uncharacterized protein</fullName>
    </submittedName>
</protein>
<evidence type="ECO:0000313" key="2">
    <source>
        <dbReference type="EMBL" id="KAK7345880.1"/>
    </source>
</evidence>
<evidence type="ECO:0000313" key="3">
    <source>
        <dbReference type="Proteomes" id="UP001367508"/>
    </source>
</evidence>
<name>A0AAN9M0H4_CANGL</name>
<dbReference type="EMBL" id="JAYMYQ010000003">
    <property type="protein sequence ID" value="KAK7345880.1"/>
    <property type="molecule type" value="Genomic_DNA"/>
</dbReference>
<proteinExistence type="predicted"/>